<dbReference type="GO" id="GO:0005737">
    <property type="term" value="C:cytoplasm"/>
    <property type="evidence" value="ECO:0007669"/>
    <property type="project" value="TreeGrafter"/>
</dbReference>
<reference evidence="2 3" key="1">
    <citation type="journal article" date="2016" name="Nat. Commun.">
        <title>Thousands of microbial genomes shed light on interconnected biogeochemical processes in an aquifer system.</title>
        <authorList>
            <person name="Anantharaman K."/>
            <person name="Brown C.T."/>
            <person name="Hug L.A."/>
            <person name="Sharon I."/>
            <person name="Castelle C.J."/>
            <person name="Probst A.J."/>
            <person name="Thomas B.C."/>
            <person name="Singh A."/>
            <person name="Wilkins M.J."/>
            <person name="Karaoz U."/>
            <person name="Brodie E.L."/>
            <person name="Williams K.H."/>
            <person name="Hubbard S.S."/>
            <person name="Banfield J.F."/>
        </authorList>
    </citation>
    <scope>NUCLEOTIDE SEQUENCE [LARGE SCALE GENOMIC DNA]</scope>
</reference>
<sequence>MKKIFITGISGCVGHYVFDVLKNNPDYQLYLLVRDEKKLKFNPQQFDNVTIIKDDLVNISKHANLIKNMNYVVHIAAQWGGQEGNYDYTLALFNLLDPDQCEKVLYFSTASILDQNNQAIEEAEKYGTHYIYSKAQLHKKLPELKIYPNVITLFPTWVLGGDSQHPYSHASAGIVNIRKWLWLLRFLTVDVSFHYIHSQDIAKIVGYLLANKTKEHEYVLGNDNITATNFIRQTCQFFKARVYFQIPIPLWLVKALAKISGNKLHPWDLFCFKKKYFQHKTVNAASFGLESNLQTVQQIIASLLS</sequence>
<dbReference type="EMBL" id="MEUI01000039">
    <property type="protein sequence ID" value="OGC33145.1"/>
    <property type="molecule type" value="Genomic_DNA"/>
</dbReference>
<dbReference type="InterPro" id="IPR001509">
    <property type="entry name" value="Epimerase_deHydtase"/>
</dbReference>
<dbReference type="PANTHER" id="PTHR48079:SF6">
    <property type="entry name" value="NAD(P)-BINDING DOMAIN-CONTAINING PROTEIN-RELATED"/>
    <property type="match status" value="1"/>
</dbReference>
<comment type="caution">
    <text evidence="2">The sequence shown here is derived from an EMBL/GenBank/DDBJ whole genome shotgun (WGS) entry which is preliminary data.</text>
</comment>
<organism evidence="2 3">
    <name type="scientific">candidate division WOR-1 bacterium RIFOXYC2_FULL_41_25</name>
    <dbReference type="NCBI Taxonomy" id="1802586"/>
    <lineage>
        <taxon>Bacteria</taxon>
        <taxon>Bacillati</taxon>
        <taxon>Saganbacteria</taxon>
    </lineage>
</organism>
<dbReference type="InterPro" id="IPR036291">
    <property type="entry name" value="NAD(P)-bd_dom_sf"/>
</dbReference>
<accession>A0A1F4TK94</accession>
<dbReference type="AlphaFoldDB" id="A0A1F4TK94"/>
<proteinExistence type="predicted"/>
<name>A0A1F4TK94_UNCSA</name>
<dbReference type="SUPFAM" id="SSF51735">
    <property type="entry name" value="NAD(P)-binding Rossmann-fold domains"/>
    <property type="match status" value="1"/>
</dbReference>
<dbReference type="Proteomes" id="UP000177309">
    <property type="component" value="Unassembled WGS sequence"/>
</dbReference>
<evidence type="ECO:0000313" key="3">
    <source>
        <dbReference type="Proteomes" id="UP000177309"/>
    </source>
</evidence>
<dbReference type="InterPro" id="IPR051783">
    <property type="entry name" value="NAD(P)-dependent_oxidoreduct"/>
</dbReference>
<protein>
    <recommendedName>
        <fullName evidence="1">NAD-dependent epimerase/dehydratase domain-containing protein</fullName>
    </recommendedName>
</protein>
<gene>
    <name evidence="2" type="ORF">A2462_06260</name>
</gene>
<evidence type="ECO:0000259" key="1">
    <source>
        <dbReference type="Pfam" id="PF01370"/>
    </source>
</evidence>
<dbReference type="PANTHER" id="PTHR48079">
    <property type="entry name" value="PROTEIN YEEZ"/>
    <property type="match status" value="1"/>
</dbReference>
<evidence type="ECO:0000313" key="2">
    <source>
        <dbReference type="EMBL" id="OGC33145.1"/>
    </source>
</evidence>
<dbReference type="Pfam" id="PF01370">
    <property type="entry name" value="Epimerase"/>
    <property type="match status" value="1"/>
</dbReference>
<feature type="domain" description="NAD-dependent epimerase/dehydratase" evidence="1">
    <location>
        <begin position="4"/>
        <end position="221"/>
    </location>
</feature>
<dbReference type="GO" id="GO:0004029">
    <property type="term" value="F:aldehyde dehydrogenase (NAD+) activity"/>
    <property type="evidence" value="ECO:0007669"/>
    <property type="project" value="TreeGrafter"/>
</dbReference>
<dbReference type="Gene3D" id="3.40.50.720">
    <property type="entry name" value="NAD(P)-binding Rossmann-like Domain"/>
    <property type="match status" value="1"/>
</dbReference>